<sequence>MRNTIKHGTKEKNKALTLDHRTTIAFFISSSFAFLQKKSVIFTYASLTRRKKRIFKGNGY</sequence>
<protein>
    <submittedName>
        <fullName evidence="1">Uncharacterized protein</fullName>
    </submittedName>
</protein>
<evidence type="ECO:0000313" key="1">
    <source>
        <dbReference type="EMBL" id="PCK21356.1"/>
    </source>
</evidence>
<dbReference type="Proteomes" id="UP000228754">
    <property type="component" value="Unassembled WGS sequence"/>
</dbReference>
<gene>
    <name evidence="1" type="ORF">CEY02_08400</name>
</gene>
<evidence type="ECO:0000313" key="2">
    <source>
        <dbReference type="Proteomes" id="UP000228754"/>
    </source>
</evidence>
<comment type="caution">
    <text evidence="1">The sequence shown here is derived from an EMBL/GenBank/DDBJ whole genome shotgun (WGS) entry which is preliminary data.</text>
</comment>
<reference evidence="1 2" key="1">
    <citation type="submission" date="2017-06" db="EMBL/GenBank/DDBJ databases">
        <title>Draft Genome Sequence of Bacillus sp Strain 36R Isolated from saline sediment at Atanasia, Sonora, Mexico.</title>
        <authorList>
            <person name="Sanchez Diaz R."/>
            <person name="Quiroz Macias M.E."/>
            <person name="Ibarra Gamez J.C."/>
            <person name="Enciso Ibarra J."/>
            <person name="Gomez Gil B."/>
            <person name="Galaviz Silva L."/>
        </authorList>
    </citation>
    <scope>NUCLEOTIDE SEQUENCE [LARGE SCALE GENOMIC DNA]</scope>
    <source>
        <strain evidence="1 2">36R_ATNSAL</strain>
    </source>
</reference>
<dbReference type="AlphaFoldDB" id="A0A2A5IW67"/>
<dbReference type="EMBL" id="NKHG01000061">
    <property type="protein sequence ID" value="PCK21356.1"/>
    <property type="molecule type" value="Genomic_DNA"/>
</dbReference>
<proteinExistence type="predicted"/>
<name>A0A2A5IW67_BACPU</name>
<organism evidence="1 2">
    <name type="scientific">Bacillus pumilus</name>
    <name type="common">Bacillus mesentericus</name>
    <dbReference type="NCBI Taxonomy" id="1408"/>
    <lineage>
        <taxon>Bacteria</taxon>
        <taxon>Bacillati</taxon>
        <taxon>Bacillota</taxon>
        <taxon>Bacilli</taxon>
        <taxon>Bacillales</taxon>
        <taxon>Bacillaceae</taxon>
        <taxon>Bacillus</taxon>
    </lineage>
</organism>
<accession>A0A2A5IW67</accession>